<feature type="transmembrane region" description="Helical" evidence="1">
    <location>
        <begin position="286"/>
        <end position="306"/>
    </location>
</feature>
<protein>
    <recommendedName>
        <fullName evidence="4">Multidrug transporter</fullName>
    </recommendedName>
</protein>
<feature type="transmembrane region" description="Helical" evidence="1">
    <location>
        <begin position="350"/>
        <end position="369"/>
    </location>
</feature>
<feature type="transmembrane region" description="Helical" evidence="1">
    <location>
        <begin position="103"/>
        <end position="126"/>
    </location>
</feature>
<evidence type="ECO:0000313" key="2">
    <source>
        <dbReference type="EMBL" id="AML52834.1"/>
    </source>
</evidence>
<gene>
    <name evidence="2" type="ORF">RC74_17620</name>
</gene>
<dbReference type="Proteomes" id="UP000070371">
    <property type="component" value="Chromosome"/>
</dbReference>
<feature type="transmembrane region" description="Helical" evidence="1">
    <location>
        <begin position="32"/>
        <end position="54"/>
    </location>
</feature>
<feature type="transmembrane region" description="Helical" evidence="1">
    <location>
        <begin position="211"/>
        <end position="231"/>
    </location>
</feature>
<accession>A0A126V3E1</accession>
<reference evidence="2 3" key="1">
    <citation type="submission" date="2016-02" db="EMBL/GenBank/DDBJ databases">
        <title>Complete genome sequence of Halocynthiibacter arcticus PAMC 20958t from arctic marine sediment.</title>
        <authorList>
            <person name="Lee Y.M."/>
            <person name="Baek K."/>
            <person name="Lee H.K."/>
            <person name="Shin S.C."/>
        </authorList>
    </citation>
    <scope>NUCLEOTIDE SEQUENCE [LARGE SCALE GENOMIC DNA]</scope>
    <source>
        <strain evidence="2">PAMC 20958</strain>
    </source>
</reference>
<keyword evidence="1" id="KW-0472">Membrane</keyword>
<feature type="transmembrane region" description="Helical" evidence="1">
    <location>
        <begin position="180"/>
        <end position="199"/>
    </location>
</feature>
<dbReference type="NCBIfam" id="NF045539">
    <property type="entry name" value="MATE_efflux1"/>
    <property type="match status" value="1"/>
</dbReference>
<name>A0A126V3E1_9RHOB</name>
<dbReference type="AlphaFoldDB" id="A0A126V3E1"/>
<organism evidence="2 3">
    <name type="scientific">Falsihalocynthiibacter arcticus</name>
    <dbReference type="NCBI Taxonomy" id="1579316"/>
    <lineage>
        <taxon>Bacteria</taxon>
        <taxon>Pseudomonadati</taxon>
        <taxon>Pseudomonadota</taxon>
        <taxon>Alphaproteobacteria</taxon>
        <taxon>Rhodobacterales</taxon>
        <taxon>Roseobacteraceae</taxon>
        <taxon>Falsihalocynthiibacter</taxon>
    </lineage>
</organism>
<evidence type="ECO:0000313" key="3">
    <source>
        <dbReference type="Proteomes" id="UP000070371"/>
    </source>
</evidence>
<proteinExistence type="predicted"/>
<dbReference type="KEGG" id="hat:RC74_17620"/>
<dbReference type="EMBL" id="CP014327">
    <property type="protein sequence ID" value="AML52834.1"/>
    <property type="molecule type" value="Genomic_DNA"/>
</dbReference>
<keyword evidence="1" id="KW-1133">Transmembrane helix</keyword>
<feature type="transmembrane region" description="Helical" evidence="1">
    <location>
        <begin position="138"/>
        <end position="159"/>
    </location>
</feature>
<dbReference type="STRING" id="1579316.RC74_17620"/>
<keyword evidence="1" id="KW-0812">Transmembrane</keyword>
<evidence type="ECO:0008006" key="4">
    <source>
        <dbReference type="Google" id="ProtNLM"/>
    </source>
</evidence>
<feature type="transmembrane region" description="Helical" evidence="1">
    <location>
        <begin position="318"/>
        <end position="338"/>
    </location>
</feature>
<feature type="transmembrane region" description="Helical" evidence="1">
    <location>
        <begin position="74"/>
        <end position="96"/>
    </location>
</feature>
<evidence type="ECO:0000256" key="1">
    <source>
        <dbReference type="SAM" id="Phobius"/>
    </source>
</evidence>
<sequence length="389" mass="43695">MAYEVVQEAILMPLYFVFGQVIHNLSELRKRVSIAIIVTLVAYGLLTLGILFGADWLTQAMSQQQALQDMTARYIRLETIGKMIGVLNDIAIIIVVALAWKRILIALVILRALLMITFDSLFVGQFDFSLHLGVQGVAMTNISVATCLLLPTVFILLRAEMFERPRLRKPSAWMRRWLRIAARSGIESAVRNLAFSLMILRLMNEVNEAGLFWVTNSFIWGWLLLPVLALGTLIRQDAGNNGGKLEGRFTGYLWLIAIIVGVWIVTIPGWLWFFKNALGTDEPERILSLTLLMLGFYVVFAFNHVLDSFFYGRGRTDLLLYQSLFVSIFYYGIAFVAYQTGFFAPGLQSIALLFGGGILVDSALTLWQFKNAGYFNVASEKSPQKSGGF</sequence>
<keyword evidence="3" id="KW-1185">Reference proteome</keyword>
<feature type="transmembrane region" description="Helical" evidence="1">
    <location>
        <begin position="252"/>
        <end position="274"/>
    </location>
</feature>